<evidence type="ECO:0000259" key="13">
    <source>
        <dbReference type="PROSITE" id="PS50157"/>
    </source>
</evidence>
<keyword evidence="7" id="KW-0805">Transcription regulation</keyword>
<evidence type="ECO:0000256" key="10">
    <source>
        <dbReference type="ARBA" id="ARBA00023242"/>
    </source>
</evidence>
<dbReference type="SUPFAM" id="SSF57667">
    <property type="entry name" value="beta-beta-alpha zinc fingers"/>
    <property type="match status" value="3"/>
</dbReference>
<evidence type="ECO:0000256" key="8">
    <source>
        <dbReference type="ARBA" id="ARBA00023125"/>
    </source>
</evidence>
<feature type="domain" description="C2H2-type" evidence="13">
    <location>
        <begin position="97"/>
        <end position="125"/>
    </location>
</feature>
<dbReference type="Proteomes" id="UP001497623">
    <property type="component" value="Unassembled WGS sequence"/>
</dbReference>
<dbReference type="AlphaFoldDB" id="A0AAV2RHV4"/>
<comment type="similarity">
    <text evidence="11">Belongs to the snail C2H2-type zinc-finger protein family.</text>
</comment>
<feature type="non-terminal residue" evidence="14">
    <location>
        <position position="1"/>
    </location>
</feature>
<evidence type="ECO:0000256" key="6">
    <source>
        <dbReference type="ARBA" id="ARBA00022833"/>
    </source>
</evidence>
<keyword evidence="10" id="KW-0539">Nucleus</keyword>
<dbReference type="Gene3D" id="3.30.160.60">
    <property type="entry name" value="Classic Zinc Finger"/>
    <property type="match status" value="5"/>
</dbReference>
<evidence type="ECO:0000256" key="11">
    <source>
        <dbReference type="ARBA" id="ARBA00037948"/>
    </source>
</evidence>
<keyword evidence="9" id="KW-0804">Transcription</keyword>
<name>A0AAV2RHV4_MEGNR</name>
<dbReference type="SMART" id="SM00355">
    <property type="entry name" value="ZnF_C2H2"/>
    <property type="match status" value="6"/>
</dbReference>
<dbReference type="InterPro" id="IPR013087">
    <property type="entry name" value="Znf_C2H2_type"/>
</dbReference>
<feature type="non-terminal residue" evidence="14">
    <location>
        <position position="238"/>
    </location>
</feature>
<dbReference type="InterPro" id="IPR036236">
    <property type="entry name" value="Znf_C2H2_sf"/>
</dbReference>
<keyword evidence="4" id="KW-0677">Repeat</keyword>
<accession>A0AAV2RHV4</accession>
<reference evidence="14 15" key="1">
    <citation type="submission" date="2024-05" db="EMBL/GenBank/DDBJ databases">
        <authorList>
            <person name="Wallberg A."/>
        </authorList>
    </citation>
    <scope>NUCLEOTIDE SEQUENCE [LARGE SCALE GENOMIC DNA]</scope>
</reference>
<evidence type="ECO:0000256" key="12">
    <source>
        <dbReference type="PROSITE-ProRule" id="PRU00042"/>
    </source>
</evidence>
<dbReference type="PANTHER" id="PTHR24388:SF54">
    <property type="entry name" value="PROTEIN ESCARGOT"/>
    <property type="match status" value="1"/>
</dbReference>
<keyword evidence="15" id="KW-1185">Reference proteome</keyword>
<dbReference type="PROSITE" id="PS50157">
    <property type="entry name" value="ZINC_FINGER_C2H2_2"/>
    <property type="match status" value="5"/>
</dbReference>
<keyword evidence="5 12" id="KW-0863">Zinc-finger</keyword>
<dbReference type="GO" id="GO:0000981">
    <property type="term" value="F:DNA-binding transcription factor activity, RNA polymerase II-specific"/>
    <property type="evidence" value="ECO:0007669"/>
    <property type="project" value="TreeGrafter"/>
</dbReference>
<comment type="similarity">
    <text evidence="2">Belongs to the krueppel C2H2-type zinc-finger protein family.</text>
</comment>
<proteinExistence type="inferred from homology"/>
<protein>
    <recommendedName>
        <fullName evidence="13">C2H2-type domain-containing protein</fullName>
    </recommendedName>
</protein>
<keyword evidence="8" id="KW-0238">DNA-binding</keyword>
<dbReference type="GO" id="GO:0000978">
    <property type="term" value="F:RNA polymerase II cis-regulatory region sequence-specific DNA binding"/>
    <property type="evidence" value="ECO:0007669"/>
    <property type="project" value="TreeGrafter"/>
</dbReference>
<evidence type="ECO:0000313" key="14">
    <source>
        <dbReference type="EMBL" id="CAL4124115.1"/>
    </source>
</evidence>
<feature type="domain" description="C2H2-type" evidence="13">
    <location>
        <begin position="2"/>
        <end position="29"/>
    </location>
</feature>
<evidence type="ECO:0000256" key="5">
    <source>
        <dbReference type="ARBA" id="ARBA00022771"/>
    </source>
</evidence>
<keyword evidence="6" id="KW-0862">Zinc</keyword>
<dbReference type="PROSITE" id="PS00028">
    <property type="entry name" value="ZINC_FINGER_C2H2_1"/>
    <property type="match status" value="5"/>
</dbReference>
<evidence type="ECO:0000256" key="3">
    <source>
        <dbReference type="ARBA" id="ARBA00022723"/>
    </source>
</evidence>
<organism evidence="14 15">
    <name type="scientific">Meganyctiphanes norvegica</name>
    <name type="common">Northern krill</name>
    <name type="synonym">Thysanopoda norvegica</name>
    <dbReference type="NCBI Taxonomy" id="48144"/>
    <lineage>
        <taxon>Eukaryota</taxon>
        <taxon>Metazoa</taxon>
        <taxon>Ecdysozoa</taxon>
        <taxon>Arthropoda</taxon>
        <taxon>Crustacea</taxon>
        <taxon>Multicrustacea</taxon>
        <taxon>Malacostraca</taxon>
        <taxon>Eumalacostraca</taxon>
        <taxon>Eucarida</taxon>
        <taxon>Euphausiacea</taxon>
        <taxon>Euphausiidae</taxon>
        <taxon>Meganyctiphanes</taxon>
    </lineage>
</organism>
<dbReference type="PANTHER" id="PTHR24388">
    <property type="entry name" value="ZINC FINGER PROTEIN"/>
    <property type="match status" value="1"/>
</dbReference>
<evidence type="ECO:0000256" key="9">
    <source>
        <dbReference type="ARBA" id="ARBA00023163"/>
    </source>
</evidence>
<feature type="domain" description="C2H2-type" evidence="13">
    <location>
        <begin position="56"/>
        <end position="84"/>
    </location>
</feature>
<dbReference type="InterPro" id="IPR050527">
    <property type="entry name" value="Snail/Krueppel_Znf"/>
</dbReference>
<dbReference type="FunFam" id="3.30.160.60:FF:000030">
    <property type="entry name" value="Zinc finger protein 628"/>
    <property type="match status" value="1"/>
</dbReference>
<dbReference type="GO" id="GO:0005634">
    <property type="term" value="C:nucleus"/>
    <property type="evidence" value="ECO:0007669"/>
    <property type="project" value="UniProtKB-SubCell"/>
</dbReference>
<comment type="caution">
    <text evidence="14">The sequence shown here is derived from an EMBL/GenBank/DDBJ whole genome shotgun (WGS) entry which is preliminary data.</text>
</comment>
<dbReference type="EMBL" id="CAXKWB010022103">
    <property type="protein sequence ID" value="CAL4124115.1"/>
    <property type="molecule type" value="Genomic_DNA"/>
</dbReference>
<evidence type="ECO:0000313" key="15">
    <source>
        <dbReference type="Proteomes" id="UP001497623"/>
    </source>
</evidence>
<dbReference type="Pfam" id="PF00096">
    <property type="entry name" value="zf-C2H2"/>
    <property type="match status" value="4"/>
</dbReference>
<dbReference type="FunFam" id="3.30.160.60:FF:000761">
    <property type="entry name" value="Zinc finger protein 449"/>
    <property type="match status" value="1"/>
</dbReference>
<feature type="domain" description="C2H2-type" evidence="13">
    <location>
        <begin position="156"/>
        <end position="183"/>
    </location>
</feature>
<evidence type="ECO:0000256" key="7">
    <source>
        <dbReference type="ARBA" id="ARBA00023015"/>
    </source>
</evidence>
<evidence type="ECO:0000256" key="1">
    <source>
        <dbReference type="ARBA" id="ARBA00004123"/>
    </source>
</evidence>
<dbReference type="FunFam" id="3.30.160.60:FF:000417">
    <property type="entry name" value="Zinc finger protein"/>
    <property type="match status" value="1"/>
</dbReference>
<keyword evidence="3" id="KW-0479">Metal-binding</keyword>
<evidence type="ECO:0000256" key="2">
    <source>
        <dbReference type="ARBA" id="ARBA00006991"/>
    </source>
</evidence>
<evidence type="ECO:0000256" key="4">
    <source>
        <dbReference type="ARBA" id="ARBA00022737"/>
    </source>
</evidence>
<dbReference type="FunFam" id="3.30.160.60:FF:000110">
    <property type="entry name" value="Zinc finger protein-like"/>
    <property type="match status" value="1"/>
</dbReference>
<dbReference type="GO" id="GO:0008270">
    <property type="term" value="F:zinc ion binding"/>
    <property type="evidence" value="ECO:0007669"/>
    <property type="project" value="UniProtKB-KW"/>
</dbReference>
<gene>
    <name evidence="14" type="ORF">MNOR_LOCUS24251</name>
</gene>
<sequence>SYLCTECGFRSNTSGNLLVHMRTHTGEKKYLCKICGSRFTQSQSLKMHINKVHSIYECPVCQKEIEEINILRTHMVDVHNCEPKLQVEKYCKNEKKYKCSECDKSFTQSHNLKLHKQKVHTNKKETDIGENLEYHTIISDDSCMSIRKNQQYPKKFSCTECDKSFTQSHNLKAHILKHTGEKPFSCKHCKYCCTTKKKLAQHIRCMHLVNDAQNVGLKSDDVDENMEQDISLIESDRI</sequence>
<feature type="domain" description="C2H2-type" evidence="13">
    <location>
        <begin position="30"/>
        <end position="54"/>
    </location>
</feature>
<comment type="subcellular location">
    <subcellularLocation>
        <location evidence="1">Nucleus</location>
    </subcellularLocation>
</comment>